<evidence type="ECO:0000256" key="1">
    <source>
        <dbReference type="SAM" id="MobiDB-lite"/>
    </source>
</evidence>
<feature type="region of interest" description="Disordered" evidence="1">
    <location>
        <begin position="44"/>
        <end position="65"/>
    </location>
</feature>
<proteinExistence type="predicted"/>
<protein>
    <submittedName>
        <fullName evidence="3">Uncharacterized protein</fullName>
    </submittedName>
</protein>
<evidence type="ECO:0000313" key="3">
    <source>
        <dbReference type="EMBL" id="VFK54289.1"/>
    </source>
</evidence>
<feature type="compositionally biased region" description="Polar residues" evidence="1">
    <location>
        <begin position="56"/>
        <end position="65"/>
    </location>
</feature>
<dbReference type="EMBL" id="CAADFX010000021">
    <property type="protein sequence ID" value="VFK54289.1"/>
    <property type="molecule type" value="Genomic_DNA"/>
</dbReference>
<evidence type="ECO:0000313" key="2">
    <source>
        <dbReference type="EMBL" id="VFK53597.1"/>
    </source>
</evidence>
<dbReference type="EMBL" id="CAADFV010000025">
    <property type="protein sequence ID" value="VFK55136.1"/>
    <property type="molecule type" value="Genomic_DNA"/>
</dbReference>
<dbReference type="EMBL" id="CAADFY010000025">
    <property type="protein sequence ID" value="VFK53597.1"/>
    <property type="molecule type" value="Genomic_DNA"/>
</dbReference>
<gene>
    <name evidence="3" type="ORF">BECKTUN1418D_GA0071000_102114</name>
    <name evidence="4" type="ORF">BECKTUN1418E_GA0071001_102514</name>
    <name evidence="2" type="ORF">BECKTUN1418F_GA0071002_102514</name>
</gene>
<reference evidence="3" key="1">
    <citation type="submission" date="2019-02" db="EMBL/GenBank/DDBJ databases">
        <authorList>
            <person name="Gruber-Vodicka R. H."/>
            <person name="Seah K. B. B."/>
        </authorList>
    </citation>
    <scope>NUCLEOTIDE SEQUENCE</scope>
    <source>
        <strain evidence="3">BECK_BY1</strain>
        <strain evidence="4">BECK_BY2</strain>
        <strain evidence="2">BECK_BY3</strain>
    </source>
</reference>
<dbReference type="AlphaFoldDB" id="A0A450ZKG5"/>
<evidence type="ECO:0000313" key="4">
    <source>
        <dbReference type="EMBL" id="VFK55136.1"/>
    </source>
</evidence>
<sequence>MNQQYYDSISKMEEMGVNKEYAQGWVGGCLQNPKREEQRVTEAYDAGYEDGENKNESNFGNWVGK</sequence>
<accession>A0A450ZKG5</accession>
<organism evidence="3">
    <name type="scientific">Candidatus Kentrum sp. TUN</name>
    <dbReference type="NCBI Taxonomy" id="2126343"/>
    <lineage>
        <taxon>Bacteria</taxon>
        <taxon>Pseudomonadati</taxon>
        <taxon>Pseudomonadota</taxon>
        <taxon>Gammaproteobacteria</taxon>
        <taxon>Candidatus Kentrum</taxon>
    </lineage>
</organism>
<name>A0A450ZKG5_9GAMM</name>